<comment type="caution">
    <text evidence="1">The sequence shown here is derived from an EMBL/GenBank/DDBJ whole genome shotgun (WGS) entry which is preliminary data.</text>
</comment>
<name>A0ACB9BDT6_ARCLA</name>
<reference evidence="2" key="1">
    <citation type="journal article" date="2022" name="Mol. Ecol. Resour.">
        <title>The genomes of chicory, endive, great burdock and yacon provide insights into Asteraceae palaeo-polyploidization history and plant inulin production.</title>
        <authorList>
            <person name="Fan W."/>
            <person name="Wang S."/>
            <person name="Wang H."/>
            <person name="Wang A."/>
            <person name="Jiang F."/>
            <person name="Liu H."/>
            <person name="Zhao H."/>
            <person name="Xu D."/>
            <person name="Zhang Y."/>
        </authorList>
    </citation>
    <scope>NUCLEOTIDE SEQUENCE [LARGE SCALE GENOMIC DNA]</scope>
    <source>
        <strain evidence="2">cv. Niubang</strain>
    </source>
</reference>
<evidence type="ECO:0000313" key="2">
    <source>
        <dbReference type="Proteomes" id="UP001055879"/>
    </source>
</evidence>
<protein>
    <submittedName>
        <fullName evidence="1">Uncharacterized protein</fullName>
    </submittedName>
</protein>
<reference evidence="1 2" key="2">
    <citation type="journal article" date="2022" name="Mol. Ecol. Resour.">
        <title>The genomes of chicory, endive, great burdock and yacon provide insights into Asteraceae paleo-polyploidization history and plant inulin production.</title>
        <authorList>
            <person name="Fan W."/>
            <person name="Wang S."/>
            <person name="Wang H."/>
            <person name="Wang A."/>
            <person name="Jiang F."/>
            <person name="Liu H."/>
            <person name="Zhao H."/>
            <person name="Xu D."/>
            <person name="Zhang Y."/>
        </authorList>
    </citation>
    <scope>NUCLEOTIDE SEQUENCE [LARGE SCALE GENOMIC DNA]</scope>
    <source>
        <strain evidence="2">cv. Niubang</strain>
    </source>
</reference>
<accession>A0ACB9BDT6</accession>
<dbReference type="EMBL" id="CM042052">
    <property type="protein sequence ID" value="KAI3719733.1"/>
    <property type="molecule type" value="Genomic_DNA"/>
</dbReference>
<sequence length="145" mass="14959">MSTESSNFGTHHTPSASLASSIPFTPTPITTSQSSTPSPTGIRVSTNLRANCPATGGDANLEPLDLVTPNSFDNNYFSNLAQRRGLLISDQTLFNGGSADSIVQGYIDNPASFASDFAAAMVAMGDIDPLTGTAGVIRTVCNTAT</sequence>
<proteinExistence type="predicted"/>
<keyword evidence="2" id="KW-1185">Reference proteome</keyword>
<organism evidence="1 2">
    <name type="scientific">Arctium lappa</name>
    <name type="common">Greater burdock</name>
    <name type="synonym">Lappa major</name>
    <dbReference type="NCBI Taxonomy" id="4217"/>
    <lineage>
        <taxon>Eukaryota</taxon>
        <taxon>Viridiplantae</taxon>
        <taxon>Streptophyta</taxon>
        <taxon>Embryophyta</taxon>
        <taxon>Tracheophyta</taxon>
        <taxon>Spermatophyta</taxon>
        <taxon>Magnoliopsida</taxon>
        <taxon>eudicotyledons</taxon>
        <taxon>Gunneridae</taxon>
        <taxon>Pentapetalae</taxon>
        <taxon>asterids</taxon>
        <taxon>campanulids</taxon>
        <taxon>Asterales</taxon>
        <taxon>Asteraceae</taxon>
        <taxon>Carduoideae</taxon>
        <taxon>Cardueae</taxon>
        <taxon>Arctiinae</taxon>
        <taxon>Arctium</taxon>
    </lineage>
</organism>
<gene>
    <name evidence="1" type="ORF">L6452_20637</name>
</gene>
<dbReference type="Proteomes" id="UP001055879">
    <property type="component" value="Linkage Group LG06"/>
</dbReference>
<evidence type="ECO:0000313" key="1">
    <source>
        <dbReference type="EMBL" id="KAI3719733.1"/>
    </source>
</evidence>